<reference evidence="1 2" key="1">
    <citation type="submission" date="2016-02" db="EMBL/GenBank/DDBJ databases">
        <title>Genome analysis of coral dinoflagellate symbionts highlights evolutionary adaptations to a symbiotic lifestyle.</title>
        <authorList>
            <person name="Aranda M."/>
            <person name="Li Y."/>
            <person name="Liew Y.J."/>
            <person name="Baumgarten S."/>
            <person name="Simakov O."/>
            <person name="Wilson M."/>
            <person name="Piel J."/>
            <person name="Ashoor H."/>
            <person name="Bougouffa S."/>
            <person name="Bajic V.B."/>
            <person name="Ryu T."/>
            <person name="Ravasi T."/>
            <person name="Bayer T."/>
            <person name="Micklem G."/>
            <person name="Kim H."/>
            <person name="Bhak J."/>
            <person name="Lajeunesse T.C."/>
            <person name="Voolstra C.R."/>
        </authorList>
    </citation>
    <scope>NUCLEOTIDE SEQUENCE [LARGE SCALE GENOMIC DNA]</scope>
    <source>
        <strain evidence="1 2">CCMP2467</strain>
    </source>
</reference>
<proteinExistence type="predicted"/>
<dbReference type="AlphaFoldDB" id="A0A1Q9AKN6"/>
<evidence type="ECO:0000313" key="2">
    <source>
        <dbReference type="Proteomes" id="UP000186817"/>
    </source>
</evidence>
<keyword evidence="2" id="KW-1185">Reference proteome</keyword>
<feature type="non-terminal residue" evidence="1">
    <location>
        <position position="31"/>
    </location>
</feature>
<comment type="caution">
    <text evidence="1">The sequence shown here is derived from an EMBL/GenBank/DDBJ whole genome shotgun (WGS) entry which is preliminary data.</text>
</comment>
<gene>
    <name evidence="1" type="ORF">AK812_SmicGene48589</name>
</gene>
<organism evidence="1 2">
    <name type="scientific">Symbiodinium microadriaticum</name>
    <name type="common">Dinoflagellate</name>
    <name type="synonym">Zooxanthella microadriatica</name>
    <dbReference type="NCBI Taxonomy" id="2951"/>
    <lineage>
        <taxon>Eukaryota</taxon>
        <taxon>Sar</taxon>
        <taxon>Alveolata</taxon>
        <taxon>Dinophyceae</taxon>
        <taxon>Suessiales</taxon>
        <taxon>Symbiodiniaceae</taxon>
        <taxon>Symbiodinium</taxon>
    </lineage>
</organism>
<accession>A0A1Q9AKN6</accession>
<evidence type="ECO:0000313" key="1">
    <source>
        <dbReference type="EMBL" id="OLP55821.1"/>
    </source>
</evidence>
<name>A0A1Q9AKN6_SYMMI</name>
<dbReference type="EMBL" id="LSRX01008336">
    <property type="protein sequence ID" value="OLP55821.1"/>
    <property type="molecule type" value="Genomic_DNA"/>
</dbReference>
<dbReference type="Proteomes" id="UP000186817">
    <property type="component" value="Unassembled WGS sequence"/>
</dbReference>
<sequence>MQARCAPSILPLAIAEYPLRLRVACRCHILS</sequence>
<protein>
    <submittedName>
        <fullName evidence="1">Uncharacterized protein</fullName>
    </submittedName>
</protein>